<evidence type="ECO:0000256" key="7">
    <source>
        <dbReference type="ARBA" id="ARBA00023125"/>
    </source>
</evidence>
<accession>A0ABU2H3M8</accession>
<comment type="caution">
    <text evidence="8">As this protein does not have any detectable helicase domains, it probably does not have helicase activity.</text>
</comment>
<feature type="region of interest" description="Disordered" evidence="9">
    <location>
        <begin position="1"/>
        <end position="26"/>
    </location>
</feature>
<comment type="caution">
    <text evidence="11">The sequence shown here is derived from an EMBL/GenBank/DDBJ whole genome shotgun (WGS) entry which is preliminary data.</text>
</comment>
<feature type="binding site" evidence="8">
    <location>
        <position position="427"/>
    </location>
    <ligand>
        <name>Zn(2+)</name>
        <dbReference type="ChEBI" id="CHEBI:29105"/>
        <label>2</label>
    </ligand>
</feature>
<gene>
    <name evidence="8" type="primary">priA</name>
    <name evidence="11" type="ORF">RIF23_03990</name>
</gene>
<feature type="binding site" evidence="8">
    <location>
        <position position="406"/>
    </location>
    <ligand>
        <name>Zn(2+)</name>
        <dbReference type="ChEBI" id="CHEBI:29105"/>
        <label>2</label>
    </ligand>
</feature>
<dbReference type="InterPro" id="IPR041222">
    <property type="entry name" value="PriA_3primeBD"/>
</dbReference>
<feature type="binding site" evidence="8">
    <location>
        <position position="424"/>
    </location>
    <ligand>
        <name>Zn(2+)</name>
        <dbReference type="ChEBI" id="CHEBI:29105"/>
        <label>2</label>
    </ligand>
</feature>
<feature type="binding site" evidence="8">
    <location>
        <position position="400"/>
    </location>
    <ligand>
        <name>Zn(2+)</name>
        <dbReference type="ChEBI" id="CHEBI:29105"/>
        <label>1</label>
    </ligand>
</feature>
<feature type="binding site" evidence="8">
    <location>
        <position position="409"/>
    </location>
    <ligand>
        <name>Zn(2+)</name>
        <dbReference type="ChEBI" id="CHEBI:29105"/>
        <label>2</label>
    </ligand>
</feature>
<name>A0ABU2H3M8_9ACTN</name>
<organism evidence="11 12">
    <name type="scientific">Lipingzhangella rawalii</name>
    <dbReference type="NCBI Taxonomy" id="2055835"/>
    <lineage>
        <taxon>Bacteria</taxon>
        <taxon>Bacillati</taxon>
        <taxon>Actinomycetota</taxon>
        <taxon>Actinomycetes</taxon>
        <taxon>Streptosporangiales</taxon>
        <taxon>Nocardiopsidaceae</taxon>
        <taxon>Lipingzhangella</taxon>
    </lineage>
</organism>
<keyword evidence="5 8" id="KW-0862">Zinc</keyword>
<evidence type="ECO:0000256" key="6">
    <source>
        <dbReference type="ARBA" id="ARBA00022840"/>
    </source>
</evidence>
<dbReference type="InterPro" id="IPR027417">
    <property type="entry name" value="P-loop_NTPase"/>
</dbReference>
<dbReference type="Pfam" id="PF17764">
    <property type="entry name" value="PriA_3primeBD"/>
    <property type="match status" value="1"/>
</dbReference>
<feature type="compositionally biased region" description="Basic and acidic residues" evidence="9">
    <location>
        <begin position="1"/>
        <end position="13"/>
    </location>
</feature>
<protein>
    <recommendedName>
        <fullName evidence="8">Probable replication restart protein PriA</fullName>
    </recommendedName>
    <alternativeName>
        <fullName evidence="8">Putative ATP-dependent DNA helicase PriA</fullName>
    </alternativeName>
</protein>
<keyword evidence="11" id="KW-0378">Hydrolase</keyword>
<keyword evidence="4 8" id="KW-0547">Nucleotide-binding</keyword>
<feature type="domain" description="Primosomal protein N' 3' DNA-binding" evidence="10">
    <location>
        <begin position="29"/>
        <end position="128"/>
    </location>
</feature>
<evidence type="ECO:0000313" key="12">
    <source>
        <dbReference type="Proteomes" id="UP001250214"/>
    </source>
</evidence>
<dbReference type="InterPro" id="IPR042115">
    <property type="entry name" value="PriA_3primeBD_sf"/>
</dbReference>
<comment type="subunit">
    <text evidence="8">Component of the replication restart primosome.</text>
</comment>
<evidence type="ECO:0000313" key="11">
    <source>
        <dbReference type="EMBL" id="MDS1269454.1"/>
    </source>
</evidence>
<evidence type="ECO:0000256" key="5">
    <source>
        <dbReference type="ARBA" id="ARBA00022833"/>
    </source>
</evidence>
<keyword evidence="3 8" id="KW-0479">Metal-binding</keyword>
<dbReference type="PANTHER" id="PTHR30580:SF0">
    <property type="entry name" value="PRIMOSOMAL PROTEIN N"/>
    <property type="match status" value="1"/>
</dbReference>
<keyword evidence="1 8" id="KW-0639">Primosome</keyword>
<dbReference type="Gene3D" id="3.40.1440.60">
    <property type="entry name" value="PriA, 3(prime) DNA-binding domain"/>
    <property type="match status" value="1"/>
</dbReference>
<dbReference type="HAMAP" id="MF_00983">
    <property type="entry name" value="PriA"/>
    <property type="match status" value="1"/>
</dbReference>
<dbReference type="Gene3D" id="3.40.50.300">
    <property type="entry name" value="P-loop containing nucleotide triphosphate hydrolases"/>
    <property type="match status" value="1"/>
</dbReference>
<comment type="similarity">
    <text evidence="8">Belongs to the helicase family. PriA subfamily.</text>
</comment>
<comment type="function">
    <text evidence="8">Initiates the restart of stalled replication forks, which reloads the replicative helicase on sites other than the origin of replication. Recognizes and binds to abandoned replication forks and remodels them to uncover a helicase loading site. Promotes assembly of the primosome at these replication forks.</text>
</comment>
<keyword evidence="2 8" id="KW-0235">DNA replication</keyword>
<keyword evidence="7 8" id="KW-0238">DNA-binding</keyword>
<dbReference type="PANTHER" id="PTHR30580">
    <property type="entry name" value="PRIMOSOMAL PROTEIN N"/>
    <property type="match status" value="1"/>
</dbReference>
<dbReference type="InterPro" id="IPR005259">
    <property type="entry name" value="PriA"/>
</dbReference>
<evidence type="ECO:0000256" key="2">
    <source>
        <dbReference type="ARBA" id="ARBA00022705"/>
    </source>
</evidence>
<feature type="binding site" evidence="8">
    <location>
        <position position="439"/>
    </location>
    <ligand>
        <name>Zn(2+)</name>
        <dbReference type="ChEBI" id="CHEBI:29105"/>
        <label>1</label>
    </ligand>
</feature>
<dbReference type="NCBIfam" id="NF011452">
    <property type="entry name" value="PRK14873.1-2"/>
    <property type="match status" value="1"/>
</dbReference>
<keyword evidence="6 8" id="KW-0067">ATP-binding</keyword>
<dbReference type="EMBL" id="JAVLVT010000001">
    <property type="protein sequence ID" value="MDS1269454.1"/>
    <property type="molecule type" value="Genomic_DNA"/>
</dbReference>
<feature type="binding site" evidence="8">
    <location>
        <position position="397"/>
    </location>
    <ligand>
        <name>Zn(2+)</name>
        <dbReference type="ChEBI" id="CHEBI:29105"/>
        <label>1</label>
    </ligand>
</feature>
<feature type="region of interest" description="Disordered" evidence="9">
    <location>
        <begin position="131"/>
        <end position="154"/>
    </location>
</feature>
<evidence type="ECO:0000256" key="9">
    <source>
        <dbReference type="SAM" id="MobiDB-lite"/>
    </source>
</evidence>
<dbReference type="Proteomes" id="UP001250214">
    <property type="component" value="Unassembled WGS sequence"/>
</dbReference>
<sequence length="669" mass="72034">MFDLPRAKAEARAQRPQPRQPAAEQPVARVLVDTPLPHLDRPFDYLVPAEMDVRVRPGCRVRVRFAGQQLAGLVLERVACSEHQGRLSYLSQVVSTEVVLTPEIAALTRAVADRYAGTQADVLRLAVPPRHARVEQEPAPEAAGTPDAPSPGPWLDYTSGESFLAALRAGGAPRAVWDALPGPDWATAIGVAVATVLSRGRGAVVVVPDGRDVATVDNALRDLLGPDHHVALTADLGPAERYRRWLRVVRGQVRAAVGTRSAMFAPVHDLGLVVLWDDGSDVHCEPHAPYPHARTVLALRAHQAAAGALLGGRTRTTDTTMLIASGWANPLSASRDTVRRRAPRVRPAGDDTEIARDPEARTARLPAVALRVARAALRDGPVLVQVPRRGYLEALACTQCREPARCAGCHGPLALRSAHAIPFCRWCGRIAGEWRCPECGNHRLRAVTVGARRTAEELGRAFPSVPVVTSGREPGHSRVVPSVQDRPALVIATPGAEPVAAGGYSAALLLDGWALLGRADLRAGEEALRRWCNAAALVRAASAGGQVVVLAEPDLAPTQALVRWDPATFAERELEERRELGFPPATTMAAVTGRTAHVREVLDQLRLPEDAELLGPVSIDDQDHQRALLRVPRASAWRLAHALKTAAASRSARREEHVTRVYMDPLEVV</sequence>
<evidence type="ECO:0000259" key="10">
    <source>
        <dbReference type="Pfam" id="PF17764"/>
    </source>
</evidence>
<evidence type="ECO:0000256" key="8">
    <source>
        <dbReference type="HAMAP-Rule" id="MF_00983"/>
    </source>
</evidence>
<feature type="binding site" evidence="8">
    <location>
        <position position="436"/>
    </location>
    <ligand>
        <name>Zn(2+)</name>
        <dbReference type="ChEBI" id="CHEBI:29105"/>
        <label>1</label>
    </ligand>
</feature>
<keyword evidence="12" id="KW-1185">Reference proteome</keyword>
<feature type="compositionally biased region" description="Low complexity" evidence="9">
    <location>
        <begin position="14"/>
        <end position="26"/>
    </location>
</feature>
<comment type="cofactor">
    <cofactor evidence="8">
        <name>Zn(2+)</name>
        <dbReference type="ChEBI" id="CHEBI:29105"/>
    </cofactor>
    <text evidence="8">Binds 2 zinc ions per subunit.</text>
</comment>
<evidence type="ECO:0000256" key="3">
    <source>
        <dbReference type="ARBA" id="ARBA00022723"/>
    </source>
</evidence>
<evidence type="ECO:0000256" key="4">
    <source>
        <dbReference type="ARBA" id="ARBA00022741"/>
    </source>
</evidence>
<reference evidence="12" key="1">
    <citation type="submission" date="2023-07" db="EMBL/GenBank/DDBJ databases">
        <title>Novel species in the genus Lipingzhangella isolated from Sambhar Salt Lake.</title>
        <authorList>
            <person name="Jiya N."/>
            <person name="Kajale S."/>
            <person name="Sharma A."/>
        </authorList>
    </citation>
    <scope>NUCLEOTIDE SEQUENCE [LARGE SCALE GENOMIC DNA]</scope>
    <source>
        <strain evidence="12">LS1_29</strain>
    </source>
</reference>
<evidence type="ECO:0000256" key="1">
    <source>
        <dbReference type="ARBA" id="ARBA00022515"/>
    </source>
</evidence>
<proteinExistence type="inferred from homology"/>
<dbReference type="GO" id="GO:0016787">
    <property type="term" value="F:hydrolase activity"/>
    <property type="evidence" value="ECO:0007669"/>
    <property type="project" value="UniProtKB-KW"/>
</dbReference>